<dbReference type="AlphaFoldDB" id="A0A0L0HI72"/>
<reference evidence="1 2" key="1">
    <citation type="submission" date="2009-08" db="EMBL/GenBank/DDBJ databases">
        <title>The Genome Sequence of Spizellomyces punctatus strain DAOM BR117.</title>
        <authorList>
            <consortium name="The Broad Institute Genome Sequencing Platform"/>
            <person name="Russ C."/>
            <person name="Cuomo C."/>
            <person name="Shea T."/>
            <person name="Young S.K."/>
            <person name="Zeng Q."/>
            <person name="Koehrsen M."/>
            <person name="Haas B."/>
            <person name="Borodovsky M."/>
            <person name="Guigo R."/>
            <person name="Alvarado L."/>
            <person name="Berlin A."/>
            <person name="Bochicchio J."/>
            <person name="Borenstein D."/>
            <person name="Chapman S."/>
            <person name="Chen Z."/>
            <person name="Engels R."/>
            <person name="Freedman E."/>
            <person name="Gellesch M."/>
            <person name="Goldberg J."/>
            <person name="Griggs A."/>
            <person name="Gujja S."/>
            <person name="Heiman D."/>
            <person name="Hepburn T."/>
            <person name="Howarth C."/>
            <person name="Jen D."/>
            <person name="Larson L."/>
            <person name="Lewis B."/>
            <person name="Mehta T."/>
            <person name="Park D."/>
            <person name="Pearson M."/>
            <person name="Roberts A."/>
            <person name="Saif S."/>
            <person name="Shenoy N."/>
            <person name="Sisk P."/>
            <person name="Stolte C."/>
            <person name="Sykes S."/>
            <person name="Thomson T."/>
            <person name="Walk T."/>
            <person name="White J."/>
            <person name="Yandava C."/>
            <person name="Burger G."/>
            <person name="Gray M.W."/>
            <person name="Holland P.W.H."/>
            <person name="King N."/>
            <person name="Lang F.B.F."/>
            <person name="Roger A.J."/>
            <person name="Ruiz-Trillo I."/>
            <person name="Lander E."/>
            <person name="Nusbaum C."/>
        </authorList>
    </citation>
    <scope>NUCLEOTIDE SEQUENCE [LARGE SCALE GENOMIC DNA]</scope>
    <source>
        <strain evidence="1 2">DAOM BR117</strain>
    </source>
</reference>
<protein>
    <submittedName>
        <fullName evidence="1">Uncharacterized protein</fullName>
    </submittedName>
</protein>
<dbReference type="InParanoid" id="A0A0L0HI72"/>
<dbReference type="GeneID" id="27687678"/>
<evidence type="ECO:0000313" key="2">
    <source>
        <dbReference type="Proteomes" id="UP000053201"/>
    </source>
</evidence>
<organism evidence="1 2">
    <name type="scientific">Spizellomyces punctatus (strain DAOM BR117)</name>
    <dbReference type="NCBI Taxonomy" id="645134"/>
    <lineage>
        <taxon>Eukaryota</taxon>
        <taxon>Fungi</taxon>
        <taxon>Fungi incertae sedis</taxon>
        <taxon>Chytridiomycota</taxon>
        <taxon>Chytridiomycota incertae sedis</taxon>
        <taxon>Chytridiomycetes</taxon>
        <taxon>Spizellomycetales</taxon>
        <taxon>Spizellomycetaceae</taxon>
        <taxon>Spizellomyces</taxon>
    </lineage>
</organism>
<accession>A0A0L0HI72</accession>
<dbReference type="Proteomes" id="UP000053201">
    <property type="component" value="Unassembled WGS sequence"/>
</dbReference>
<dbReference type="RefSeq" id="XP_016609165.1">
    <property type="nucleotide sequence ID" value="XM_016752460.1"/>
</dbReference>
<name>A0A0L0HI72_SPIPD</name>
<gene>
    <name evidence="1" type="ORF">SPPG_04217</name>
</gene>
<evidence type="ECO:0000313" key="1">
    <source>
        <dbReference type="EMBL" id="KND01126.1"/>
    </source>
</evidence>
<sequence>MALELPQEFALQGHTGAFVSNSGKSHTAQMSESRCSLTSRATHEGVPLLYAVDSDTPLIFEDENLKYVAELHDLGNGKVWCLKARKVRSGQKDHVLKGGDDTGSFIGYELEENLRVRDKCEAMESFKLVKV</sequence>
<dbReference type="VEuPathDB" id="FungiDB:SPPG_04217"/>
<keyword evidence="2" id="KW-1185">Reference proteome</keyword>
<proteinExistence type="predicted"/>
<dbReference type="EMBL" id="KQ257455">
    <property type="protein sequence ID" value="KND01126.1"/>
    <property type="molecule type" value="Genomic_DNA"/>
</dbReference>
<dbReference type="OrthoDB" id="10287987at2759"/>